<reference evidence="7" key="1">
    <citation type="submission" date="2021-01" db="EMBL/GenBank/DDBJ databases">
        <authorList>
            <person name="Corre E."/>
            <person name="Pelletier E."/>
            <person name="Niang G."/>
            <person name="Scheremetjew M."/>
            <person name="Finn R."/>
            <person name="Kale V."/>
            <person name="Holt S."/>
            <person name="Cochrane G."/>
            <person name="Meng A."/>
            <person name="Brown T."/>
            <person name="Cohen L."/>
        </authorList>
    </citation>
    <scope>NUCLEOTIDE SEQUENCE</scope>
    <source>
        <strain evidence="7">ECT3854</strain>
    </source>
</reference>
<dbReference type="SUPFAM" id="SSF103473">
    <property type="entry name" value="MFS general substrate transporter"/>
    <property type="match status" value="1"/>
</dbReference>
<evidence type="ECO:0000313" key="7">
    <source>
        <dbReference type="EMBL" id="CAD8942258.1"/>
    </source>
</evidence>
<proteinExistence type="predicted"/>
<dbReference type="GO" id="GO:0016020">
    <property type="term" value="C:membrane"/>
    <property type="evidence" value="ECO:0007669"/>
    <property type="project" value="UniProtKB-SubCell"/>
</dbReference>
<dbReference type="PROSITE" id="PS50850">
    <property type="entry name" value="MFS"/>
    <property type="match status" value="1"/>
</dbReference>
<dbReference type="InterPro" id="IPR020846">
    <property type="entry name" value="MFS_dom"/>
</dbReference>
<dbReference type="InterPro" id="IPR001958">
    <property type="entry name" value="Tet-R_TetA/multi-R_MdtG-like"/>
</dbReference>
<dbReference type="GO" id="GO:0005635">
    <property type="term" value="C:nuclear envelope"/>
    <property type="evidence" value="ECO:0007669"/>
    <property type="project" value="TreeGrafter"/>
</dbReference>
<feature type="transmembrane region" description="Helical" evidence="5">
    <location>
        <begin position="228"/>
        <end position="253"/>
    </location>
</feature>
<feature type="transmembrane region" description="Helical" evidence="5">
    <location>
        <begin position="265"/>
        <end position="288"/>
    </location>
</feature>
<evidence type="ECO:0000256" key="5">
    <source>
        <dbReference type="SAM" id="Phobius"/>
    </source>
</evidence>
<name>A0A7S1DBS7_CYCTE</name>
<dbReference type="PANTHER" id="PTHR24002">
    <property type="entry name" value="SOLUTE CARRIER FAMILY 22 MEMBER 18"/>
    <property type="match status" value="1"/>
</dbReference>
<dbReference type="PANTHER" id="PTHR24002:SF3">
    <property type="entry name" value="SOLUTE CARRIER FAMILY 22 MEMBER 18"/>
    <property type="match status" value="1"/>
</dbReference>
<accession>A0A7S1DBS7</accession>
<dbReference type="GO" id="GO:0022857">
    <property type="term" value="F:transmembrane transporter activity"/>
    <property type="evidence" value="ECO:0007669"/>
    <property type="project" value="InterPro"/>
</dbReference>
<dbReference type="Pfam" id="PF07690">
    <property type="entry name" value="MFS_1"/>
    <property type="match status" value="1"/>
</dbReference>
<feature type="transmembrane region" description="Helical" evidence="5">
    <location>
        <begin position="389"/>
        <end position="413"/>
    </location>
</feature>
<evidence type="ECO:0000256" key="1">
    <source>
        <dbReference type="ARBA" id="ARBA00004141"/>
    </source>
</evidence>
<feature type="transmembrane region" description="Helical" evidence="5">
    <location>
        <begin position="173"/>
        <end position="195"/>
    </location>
</feature>
<keyword evidence="4 5" id="KW-0472">Membrane</keyword>
<comment type="subcellular location">
    <subcellularLocation>
        <location evidence="1">Membrane</location>
        <topology evidence="1">Multi-pass membrane protein</topology>
    </subcellularLocation>
</comment>
<dbReference type="InterPro" id="IPR036259">
    <property type="entry name" value="MFS_trans_sf"/>
</dbReference>
<keyword evidence="3 5" id="KW-1133">Transmembrane helix</keyword>
<evidence type="ECO:0000256" key="3">
    <source>
        <dbReference type="ARBA" id="ARBA00022989"/>
    </source>
</evidence>
<organism evidence="7">
    <name type="scientific">Cyclophora tenuis</name>
    <name type="common">Marine diatom</name>
    <dbReference type="NCBI Taxonomy" id="216820"/>
    <lineage>
        <taxon>Eukaryota</taxon>
        <taxon>Sar</taxon>
        <taxon>Stramenopiles</taxon>
        <taxon>Ochrophyta</taxon>
        <taxon>Bacillariophyta</taxon>
        <taxon>Fragilariophyceae</taxon>
        <taxon>Fragilariophycidae</taxon>
        <taxon>Cyclophorales</taxon>
        <taxon>Cyclophoraceae</taxon>
        <taxon>Cyclophora</taxon>
    </lineage>
</organism>
<evidence type="ECO:0000259" key="6">
    <source>
        <dbReference type="PROSITE" id="PS50850"/>
    </source>
</evidence>
<dbReference type="AlphaFoldDB" id="A0A7S1DBS7"/>
<dbReference type="PRINTS" id="PR01035">
    <property type="entry name" value="TCRTETA"/>
</dbReference>
<dbReference type="InterPro" id="IPR011701">
    <property type="entry name" value="MFS"/>
</dbReference>
<keyword evidence="2 5" id="KW-0812">Transmembrane</keyword>
<dbReference type="EMBL" id="HBFW01020715">
    <property type="protein sequence ID" value="CAD8942258.1"/>
    <property type="molecule type" value="Transcribed_RNA"/>
</dbReference>
<feature type="transmembrane region" description="Helical" evidence="5">
    <location>
        <begin position="59"/>
        <end position="78"/>
    </location>
</feature>
<gene>
    <name evidence="7" type="ORF">CTEN0397_LOCUS13324</name>
</gene>
<sequence length="432" mass="45719">MAETSKQSSKNDVALWITYINIVLYALCYQLQRPVEPFLVKTLSEQDDPHAVSRTYGRLGAFFSTIQMFGSPLVGFLLDRFGIRIANSIVFFSSAVSYGILASASTMELLFLSKVPTALQGAFLVAQATAATATGDDTAARAQALGRMTTAYTIGATLGPAMGGYLVDKLGDLYLGARLAVLGSLVSVTLSLWFLPGGDVSSVDSDRTKVSFWDEMKRSMEIAIRPNLWPLLLVKVVGGMAASMNSTALPLILTQTLNFEPSQLGFSMSSSMFAVAGFGAVCMAPLASSLGPPWMARIGLVFRSILIFVLAMVVTSAKGNDGAVVLRVVAVSILHALSSHILATGLTTQTTGGVAKSEQGALLGLEHALFALARIAAPPIATTLLTTPIGFWSIASSCCAIDLFLVTLLALTAKQVSEKTISKWGKDDEHSD</sequence>
<evidence type="ECO:0000256" key="4">
    <source>
        <dbReference type="ARBA" id="ARBA00023136"/>
    </source>
</evidence>
<feature type="transmembrane region" description="Helical" evidence="5">
    <location>
        <begin position="324"/>
        <end position="348"/>
    </location>
</feature>
<feature type="transmembrane region" description="Helical" evidence="5">
    <location>
        <begin position="85"/>
        <end position="104"/>
    </location>
</feature>
<evidence type="ECO:0000256" key="2">
    <source>
        <dbReference type="ARBA" id="ARBA00022692"/>
    </source>
</evidence>
<dbReference type="Gene3D" id="1.20.1250.20">
    <property type="entry name" value="MFS general substrate transporter like domains"/>
    <property type="match status" value="1"/>
</dbReference>
<protein>
    <recommendedName>
        <fullName evidence="6">Major facilitator superfamily (MFS) profile domain-containing protein</fullName>
    </recommendedName>
</protein>
<feature type="transmembrane region" description="Helical" evidence="5">
    <location>
        <begin position="300"/>
        <end position="318"/>
    </location>
</feature>
<feature type="domain" description="Major facilitator superfamily (MFS) profile" evidence="6">
    <location>
        <begin position="14"/>
        <end position="414"/>
    </location>
</feature>
<feature type="transmembrane region" description="Helical" evidence="5">
    <location>
        <begin position="12"/>
        <end position="32"/>
    </location>
</feature>